<dbReference type="Proteomes" id="UP000002522">
    <property type="component" value="Chromosome"/>
</dbReference>
<dbReference type="SMART" id="SM00788">
    <property type="entry name" value="Adenylsucc_synt"/>
    <property type="match status" value="1"/>
</dbReference>
<dbReference type="GO" id="GO:0006164">
    <property type="term" value="P:purine nucleotide biosynthetic process"/>
    <property type="evidence" value="ECO:0007669"/>
    <property type="project" value="InterPro"/>
</dbReference>
<dbReference type="InterPro" id="IPR001114">
    <property type="entry name" value="Adenylosuccinate_synthetase"/>
</dbReference>
<reference evidence="1 2" key="1">
    <citation type="journal article" date="2002" name="Nucleic Acids Res.">
        <title>The complete genomic sequence of Mycoplasma penetrans, an intracellular bacterial pathogen in humans.</title>
        <authorList>
            <person name="Sasaki Y."/>
            <person name="Ishikawa J."/>
            <person name="Yamashita A."/>
            <person name="Oshima K."/>
            <person name="Kenri T."/>
            <person name="Furuya K."/>
            <person name="Yoshino C."/>
            <person name="Horino A."/>
            <person name="Shiba T."/>
            <person name="Sasaki T."/>
            <person name="Hattori M."/>
        </authorList>
    </citation>
    <scope>NUCLEOTIDE SEQUENCE [LARGE SCALE GENOMIC DNA]</scope>
    <source>
        <strain evidence="1 2">HF-2</strain>
    </source>
</reference>
<dbReference type="GO" id="GO:0000166">
    <property type="term" value="F:nucleotide binding"/>
    <property type="evidence" value="ECO:0007669"/>
    <property type="project" value="InterPro"/>
</dbReference>
<gene>
    <name evidence="1" type="ordered locus">MYPE4290</name>
</gene>
<evidence type="ECO:0000313" key="2">
    <source>
        <dbReference type="Proteomes" id="UP000002522"/>
    </source>
</evidence>
<name>Q8EVY0_MALP2</name>
<dbReference type="KEGG" id="mpe:MYPE4290"/>
<sequence length="372" mass="43711">MWYKSMNLNKIIYKINNENFKKFQVFNSSNTLNFFIVSDFSKIPPQEIIRLLNNDRKIIIDDNSIVSVETIKEIFSTLQFSDKLKNLYISKEAYLQCGFHKDFSDLLAELEIINESNADLIVKSDIPLQAGLKLKYFENPDYLLKVLDGTLYIKKIFLEKFDNFKFSLKNEFENLLKFGTIVKNNLISSSNIFIEEISKNYNVICNVLDLENNFYPEIDNIEKWGLLSCVDLDSNLVASLNSEESNHLPGFLHLESKNFGWIDAVKIKRNIKKQNIKKIILENIEWLDNFEELKICTEYGFNFMRTKTLPQINKVDKTIALYTKFDGWNKETKSIINPEDVPFEMLYFIHELKRILCIETIYLRLQGVEIEV</sequence>
<organism evidence="1 2">
    <name type="scientific">Malacoplasma penetrans (strain HF-2)</name>
    <name type="common">Mycoplasma penetrans</name>
    <dbReference type="NCBI Taxonomy" id="272633"/>
    <lineage>
        <taxon>Bacteria</taxon>
        <taxon>Bacillati</taxon>
        <taxon>Mycoplasmatota</taxon>
        <taxon>Mycoplasmoidales</taxon>
        <taxon>Mycoplasmoidaceae</taxon>
        <taxon>Malacoplasma</taxon>
    </lineage>
</organism>
<dbReference type="Pfam" id="PF00709">
    <property type="entry name" value="Adenylsucc_synt"/>
    <property type="match status" value="1"/>
</dbReference>
<dbReference type="AlphaFoldDB" id="Q8EVY0"/>
<dbReference type="HOGENOM" id="CLU_743594_0_0_14"/>
<evidence type="ECO:0000313" key="1">
    <source>
        <dbReference type="EMBL" id="BAC44219.1"/>
    </source>
</evidence>
<dbReference type="GO" id="GO:0004019">
    <property type="term" value="F:adenylosuccinate synthase activity"/>
    <property type="evidence" value="ECO:0007669"/>
    <property type="project" value="InterPro"/>
</dbReference>
<dbReference type="InterPro" id="IPR042111">
    <property type="entry name" value="Adenylosuccinate_synth_dom3"/>
</dbReference>
<dbReference type="InterPro" id="IPR027417">
    <property type="entry name" value="P-loop_NTPase"/>
</dbReference>
<dbReference type="STRING" id="272633.gene:10731545"/>
<proteinExistence type="predicted"/>
<dbReference type="EMBL" id="BA000026">
    <property type="protein sequence ID" value="BAC44219.1"/>
    <property type="molecule type" value="Genomic_DNA"/>
</dbReference>
<dbReference type="SUPFAM" id="SSF52540">
    <property type="entry name" value="P-loop containing nucleoside triphosphate hydrolases"/>
    <property type="match status" value="1"/>
</dbReference>
<accession>Q8EVY0</accession>
<dbReference type="eggNOG" id="COG0104">
    <property type="taxonomic scope" value="Bacteria"/>
</dbReference>
<dbReference type="InParanoid" id="Q8EVY0"/>
<keyword evidence="2" id="KW-1185">Reference proteome</keyword>
<protein>
    <submittedName>
        <fullName evidence="1">Adenylosuccinate synthetase</fullName>
    </submittedName>
</protein>
<dbReference type="Gene3D" id="3.90.170.10">
    <property type="entry name" value="Adenylosuccinate Synthetase, subunit A, domain 3"/>
    <property type="match status" value="1"/>
</dbReference>